<dbReference type="AlphaFoldDB" id="A0ABD5IA71"/>
<dbReference type="Proteomes" id="UP001272716">
    <property type="component" value="Unassembled WGS sequence"/>
</dbReference>
<dbReference type="EMBL" id="JAWQCK010000011">
    <property type="protein sequence ID" value="MDW9214007.1"/>
    <property type="molecule type" value="Genomic_DNA"/>
</dbReference>
<name>A0ABD5IA71_BACTU</name>
<proteinExistence type="predicted"/>
<protein>
    <submittedName>
        <fullName evidence="2">Uncharacterized protein</fullName>
    </submittedName>
</protein>
<gene>
    <name evidence="2" type="ORF">BTTOUR_35245</name>
</gene>
<keyword evidence="1" id="KW-0472">Membrane</keyword>
<evidence type="ECO:0000313" key="3">
    <source>
        <dbReference type="Proteomes" id="UP001272716"/>
    </source>
</evidence>
<accession>A0ABD5IA71</accession>
<feature type="transmembrane region" description="Helical" evidence="1">
    <location>
        <begin position="6"/>
        <end position="26"/>
    </location>
</feature>
<dbReference type="RefSeq" id="WP_001021684.1">
    <property type="nucleotide sequence ID" value="NZ_JAWQCK010000011.1"/>
</dbReference>
<feature type="transmembrane region" description="Helical" evidence="1">
    <location>
        <begin position="75"/>
        <end position="95"/>
    </location>
</feature>
<evidence type="ECO:0000256" key="1">
    <source>
        <dbReference type="SAM" id="Phobius"/>
    </source>
</evidence>
<reference evidence="2 3" key="1">
    <citation type="submission" date="2023-10" db="EMBL/GenBank/DDBJ databases">
        <title>Draft Genome Sequence of Bacillus thuringiensis serovar. toumanoffi 4059: Identification of a Novel Cry Protein Candidate.</title>
        <authorList>
            <person name="Murdoch R.W."/>
            <person name="Gemler B."/>
            <person name="Heater B.S."/>
        </authorList>
    </citation>
    <scope>NUCLEOTIDE SEQUENCE [LARGE SCALE GENOMIC DNA]</scope>
    <source>
        <strain evidence="2 3">4059</strain>
    </source>
</reference>
<feature type="transmembrane region" description="Helical" evidence="1">
    <location>
        <begin position="38"/>
        <end position="55"/>
    </location>
</feature>
<organism evidence="2 3">
    <name type="scientific">Bacillus thuringiensis serovar toumanoffi</name>
    <dbReference type="NCBI Taxonomy" id="180862"/>
    <lineage>
        <taxon>Bacteria</taxon>
        <taxon>Bacillati</taxon>
        <taxon>Bacillota</taxon>
        <taxon>Bacilli</taxon>
        <taxon>Bacillales</taxon>
        <taxon>Bacillaceae</taxon>
        <taxon>Bacillus</taxon>
        <taxon>Bacillus cereus group</taxon>
    </lineage>
</organism>
<evidence type="ECO:0000313" key="2">
    <source>
        <dbReference type="EMBL" id="MDW9214007.1"/>
    </source>
</evidence>
<keyword evidence="1" id="KW-1133">Transmembrane helix</keyword>
<keyword evidence="1" id="KW-0812">Transmembrane</keyword>
<sequence>MNIITVTLSMFIFSIITILISTLWCWKTKEINSNDIQRLKGGIICLVASSIILIFRNTFEPFFNNVALKVSQQIGLSISEVTIYLLGFVIFIAFFRAIRR</sequence>
<comment type="caution">
    <text evidence="2">The sequence shown here is derived from an EMBL/GenBank/DDBJ whole genome shotgun (WGS) entry which is preliminary data.</text>
</comment>